<dbReference type="AlphaFoldDB" id="A0A382X303"/>
<name>A0A382X303_9ZZZZ</name>
<evidence type="ECO:0000256" key="3">
    <source>
        <dbReference type="ARBA" id="ARBA00022840"/>
    </source>
</evidence>
<feature type="non-terminal residue" evidence="8">
    <location>
        <position position="111"/>
    </location>
</feature>
<dbReference type="Pfam" id="PF22811">
    <property type="entry name" value="Zn_ribbon_NrdR"/>
    <property type="match status" value="1"/>
</dbReference>
<evidence type="ECO:0000256" key="6">
    <source>
        <dbReference type="ARBA" id="ARBA00023163"/>
    </source>
</evidence>
<dbReference type="InterPro" id="IPR003796">
    <property type="entry name" value="RNR_NrdR-like"/>
</dbReference>
<dbReference type="GO" id="GO:0008270">
    <property type="term" value="F:zinc ion binding"/>
    <property type="evidence" value="ECO:0007669"/>
    <property type="project" value="InterPro"/>
</dbReference>
<protein>
    <recommendedName>
        <fullName evidence="7">ATP-cone domain-containing protein</fullName>
    </recommendedName>
</protein>
<dbReference type="EMBL" id="UINC01164635">
    <property type="protein sequence ID" value="SVD65586.1"/>
    <property type="molecule type" value="Genomic_DNA"/>
</dbReference>
<dbReference type="InterPro" id="IPR055173">
    <property type="entry name" value="NrdR-like_N"/>
</dbReference>
<evidence type="ECO:0000256" key="1">
    <source>
        <dbReference type="ARBA" id="ARBA00022491"/>
    </source>
</evidence>
<keyword evidence="2" id="KW-0547">Nucleotide-binding</keyword>
<dbReference type="PANTHER" id="PTHR30455:SF2">
    <property type="entry name" value="TRANSCRIPTIONAL REPRESSOR NRDR"/>
    <property type="match status" value="1"/>
</dbReference>
<keyword evidence="5" id="KW-0238">DNA-binding</keyword>
<dbReference type="InterPro" id="IPR005144">
    <property type="entry name" value="ATP-cone_dom"/>
</dbReference>
<proteinExistence type="inferred from homology"/>
<organism evidence="8">
    <name type="scientific">marine metagenome</name>
    <dbReference type="NCBI Taxonomy" id="408172"/>
    <lineage>
        <taxon>unclassified sequences</taxon>
        <taxon>metagenomes</taxon>
        <taxon>ecological metagenomes</taxon>
    </lineage>
</organism>
<dbReference type="Pfam" id="PF03477">
    <property type="entry name" value="ATP-cone"/>
    <property type="match status" value="1"/>
</dbReference>
<dbReference type="PROSITE" id="PS51161">
    <property type="entry name" value="ATP_CONE"/>
    <property type="match status" value="1"/>
</dbReference>
<sequence length="111" mass="12887">MRCPYCNSQDDRVVDSRSCRDGQAIRRRRECLGCTQRFTTYEYIEHAPLTVIKRDGNREPFDRTKLQRKIELACYKTAVSSDDMEELMDQVEADLGNRAEKEGPSQHVGEL</sequence>
<reference evidence="8" key="1">
    <citation type="submission" date="2018-05" db="EMBL/GenBank/DDBJ databases">
        <authorList>
            <person name="Lanie J.A."/>
            <person name="Ng W.-L."/>
            <person name="Kazmierczak K.M."/>
            <person name="Andrzejewski T.M."/>
            <person name="Davidsen T.M."/>
            <person name="Wayne K.J."/>
            <person name="Tettelin H."/>
            <person name="Glass J.I."/>
            <person name="Rusch D."/>
            <person name="Podicherti R."/>
            <person name="Tsui H.-C.T."/>
            <person name="Winkler M.E."/>
        </authorList>
    </citation>
    <scope>NUCLEOTIDE SEQUENCE</scope>
</reference>
<gene>
    <name evidence="8" type="ORF">METZ01_LOCUS418440</name>
</gene>
<evidence type="ECO:0000259" key="7">
    <source>
        <dbReference type="PROSITE" id="PS51161"/>
    </source>
</evidence>
<dbReference type="GO" id="GO:0045892">
    <property type="term" value="P:negative regulation of DNA-templated transcription"/>
    <property type="evidence" value="ECO:0007669"/>
    <property type="project" value="InterPro"/>
</dbReference>
<evidence type="ECO:0000313" key="8">
    <source>
        <dbReference type="EMBL" id="SVD65586.1"/>
    </source>
</evidence>
<accession>A0A382X303</accession>
<dbReference type="NCBIfam" id="TIGR00244">
    <property type="entry name" value="transcriptional regulator NrdR"/>
    <property type="match status" value="1"/>
</dbReference>
<dbReference type="PANTHER" id="PTHR30455">
    <property type="entry name" value="TRANSCRIPTIONAL REPRESSOR NRDR"/>
    <property type="match status" value="1"/>
</dbReference>
<dbReference type="HAMAP" id="MF_00440">
    <property type="entry name" value="NrdR"/>
    <property type="match status" value="1"/>
</dbReference>
<evidence type="ECO:0000256" key="2">
    <source>
        <dbReference type="ARBA" id="ARBA00022741"/>
    </source>
</evidence>
<dbReference type="GO" id="GO:0005524">
    <property type="term" value="F:ATP binding"/>
    <property type="evidence" value="ECO:0007669"/>
    <property type="project" value="UniProtKB-KW"/>
</dbReference>
<evidence type="ECO:0000256" key="4">
    <source>
        <dbReference type="ARBA" id="ARBA00023015"/>
    </source>
</evidence>
<feature type="domain" description="ATP-cone" evidence="7">
    <location>
        <begin position="49"/>
        <end position="111"/>
    </location>
</feature>
<evidence type="ECO:0000256" key="5">
    <source>
        <dbReference type="ARBA" id="ARBA00023125"/>
    </source>
</evidence>
<keyword evidence="1" id="KW-0678">Repressor</keyword>
<keyword evidence="6" id="KW-0804">Transcription</keyword>
<keyword evidence="3" id="KW-0067">ATP-binding</keyword>
<keyword evidence="4" id="KW-0805">Transcription regulation</keyword>
<dbReference type="GO" id="GO:0003677">
    <property type="term" value="F:DNA binding"/>
    <property type="evidence" value="ECO:0007669"/>
    <property type="project" value="UniProtKB-KW"/>
</dbReference>